<evidence type="ECO:0000313" key="3">
    <source>
        <dbReference type="Proteomes" id="UP000054498"/>
    </source>
</evidence>
<dbReference type="AlphaFoldDB" id="A0A0D2NRE2"/>
<accession>A0A0D2NRE2</accession>
<proteinExistence type="predicted"/>
<keyword evidence="3" id="KW-1185">Reference proteome</keyword>
<dbReference type="EMBL" id="KK100320">
    <property type="protein sequence ID" value="KIZ06876.1"/>
    <property type="molecule type" value="Genomic_DNA"/>
</dbReference>
<dbReference type="KEGG" id="mng:MNEG_1068"/>
<protein>
    <submittedName>
        <fullName evidence="2">Uncharacterized protein</fullName>
    </submittedName>
</protein>
<feature type="compositionally biased region" description="Basic and acidic residues" evidence="1">
    <location>
        <begin position="170"/>
        <end position="188"/>
    </location>
</feature>
<gene>
    <name evidence="2" type="ORF">MNEG_1068</name>
</gene>
<evidence type="ECO:0000313" key="2">
    <source>
        <dbReference type="EMBL" id="KIZ06876.1"/>
    </source>
</evidence>
<name>A0A0D2NRE2_9CHLO</name>
<organism evidence="2 3">
    <name type="scientific">Monoraphidium neglectum</name>
    <dbReference type="NCBI Taxonomy" id="145388"/>
    <lineage>
        <taxon>Eukaryota</taxon>
        <taxon>Viridiplantae</taxon>
        <taxon>Chlorophyta</taxon>
        <taxon>core chlorophytes</taxon>
        <taxon>Chlorophyceae</taxon>
        <taxon>CS clade</taxon>
        <taxon>Sphaeropleales</taxon>
        <taxon>Selenastraceae</taxon>
        <taxon>Monoraphidium</taxon>
    </lineage>
</organism>
<dbReference type="OrthoDB" id="550799at2759"/>
<evidence type="ECO:0000256" key="1">
    <source>
        <dbReference type="SAM" id="MobiDB-lite"/>
    </source>
</evidence>
<reference evidence="2 3" key="1">
    <citation type="journal article" date="2013" name="BMC Genomics">
        <title>Reconstruction of the lipid metabolism for the microalga Monoraphidium neglectum from its genome sequence reveals characteristics suitable for biofuel production.</title>
        <authorList>
            <person name="Bogen C."/>
            <person name="Al-Dilaimi A."/>
            <person name="Albersmeier A."/>
            <person name="Wichmann J."/>
            <person name="Grundmann M."/>
            <person name="Rupp O."/>
            <person name="Lauersen K.J."/>
            <person name="Blifernez-Klassen O."/>
            <person name="Kalinowski J."/>
            <person name="Goesmann A."/>
            <person name="Mussgnug J.H."/>
            <person name="Kruse O."/>
        </authorList>
    </citation>
    <scope>NUCLEOTIDE SEQUENCE [LARGE SCALE GENOMIC DNA]</scope>
    <source>
        <strain evidence="2 3">SAG 48.87</strain>
    </source>
</reference>
<dbReference type="GeneID" id="25727866"/>
<feature type="compositionally biased region" description="Low complexity" evidence="1">
    <location>
        <begin position="202"/>
        <end position="211"/>
    </location>
</feature>
<dbReference type="Proteomes" id="UP000054498">
    <property type="component" value="Unassembled WGS sequence"/>
</dbReference>
<feature type="region of interest" description="Disordered" evidence="1">
    <location>
        <begin position="156"/>
        <end position="233"/>
    </location>
</feature>
<sequence length="339" mass="36537">MQALAERARQGLGIGSASFEPTCLDRYHKSLASCEAAAGWLLRYKGQLDAFRENGAGFLSATGKLITDCPMPEEFTQDSETQRVEALPPLTPPEAHRRLFDLDLQAALAEQVPGSFSAGLDREVALPINMWLHAFRSAKERLLSLERRRLVVDAQRRQVERRAARARGHFTKEADARADLDVTQKDQDAASATESEDDEAPADAPAHATSDQPPSIPDTAGTKEPFAPAGAAAVGGAAPVGGAGGHASHPFAGGRVQRRAERVIEKHRRRGVKELQAACERANRKLAPLISDFEVEEERLQAILKWRGASALAPPEGLLPEFPAQLLEVRGAKGGAPAF</sequence>
<dbReference type="RefSeq" id="XP_013905895.1">
    <property type="nucleotide sequence ID" value="XM_014050441.1"/>
</dbReference>